<evidence type="ECO:0000256" key="11">
    <source>
        <dbReference type="ARBA" id="ARBA00023136"/>
    </source>
</evidence>
<feature type="transmembrane region" description="Helical" evidence="12">
    <location>
        <begin position="163"/>
        <end position="185"/>
    </location>
</feature>
<accession>A0A2L0UCQ7</accession>
<feature type="transmembrane region" description="Helical" evidence="12">
    <location>
        <begin position="83"/>
        <end position="101"/>
    </location>
</feature>
<feature type="transmembrane region" description="Helical" evidence="12">
    <location>
        <begin position="295"/>
        <end position="317"/>
    </location>
</feature>
<dbReference type="PANTHER" id="PTHR43141:SF5">
    <property type="entry name" value="CYTOCHROME BD-I UBIQUINOL OXIDASE SUBUNIT 2"/>
    <property type="match status" value="1"/>
</dbReference>
<dbReference type="RefSeq" id="WP_208740955.1">
    <property type="nucleotide sequence ID" value="NZ_CP024915.1"/>
</dbReference>
<dbReference type="GO" id="GO:0009055">
    <property type="term" value="F:electron transfer activity"/>
    <property type="evidence" value="ECO:0007669"/>
    <property type="project" value="TreeGrafter"/>
</dbReference>
<reference evidence="13 14" key="1">
    <citation type="submission" date="2017-11" db="EMBL/GenBank/DDBJ databases">
        <title>Draft genome of Arthrobacter agilis strain UMCV2, a plant growth-promoting rhizobacterium and biocontrol capacity of phytopathogenic fungi.</title>
        <authorList>
            <person name="Martinez-Camara R."/>
            <person name="Santoyo G."/>
            <person name="Moreno-Hagelsieb G."/>
            <person name="Valencia-Cantero E."/>
        </authorList>
    </citation>
    <scope>NUCLEOTIDE SEQUENCE [LARGE SCALE GENOMIC DNA]</scope>
    <source>
        <strain evidence="13 14">UMCV2</strain>
    </source>
</reference>
<dbReference type="GO" id="GO:0016682">
    <property type="term" value="F:oxidoreductase activity, acting on diphenols and related substances as donors, oxygen as acceptor"/>
    <property type="evidence" value="ECO:0007669"/>
    <property type="project" value="TreeGrafter"/>
</dbReference>
<feature type="transmembrane region" description="Helical" evidence="12">
    <location>
        <begin position="197"/>
        <end position="217"/>
    </location>
</feature>
<keyword evidence="8" id="KW-0249">Electron transport</keyword>
<dbReference type="Pfam" id="PF02322">
    <property type="entry name" value="Cyt_bd_oxida_II"/>
    <property type="match status" value="1"/>
</dbReference>
<keyword evidence="7" id="KW-0479">Metal-binding</keyword>
<sequence length="340" mass="36277">MTEALPTLWFVLIAVLWAGYLFLEGFDLGVGMLMKLLARNDTQRRVLLNTVGPVWDGNEVWLVTAIGATFAAFPHWYASLLSALYLPFLLVLLGLIFRAVAFEWRGKQDSDSWRNRWDWAIAVGSFTAAAGIGAALALTTTGLPLDANGDRVGGAFAWATPPALLGAAAVVLFCLVHAAAFVALKTEGGVRGQADRLFRRLLPFALIPFLGWTVLVQVRTGSVVTWLAVVLAVACLTASYRSAVGGRDGRAFAALGGGMLALVGSIFGAVFPVVLPSTLDPAFDLTVQNASSSPYTLGLMSVVACFGVPLVLAYQAWTYWVFRRRVSEASIPAAHAVTAL</sequence>
<comment type="similarity">
    <text evidence="2">Belongs to the cytochrome ubiquinol oxidase subunit 2 family.</text>
</comment>
<keyword evidence="3" id="KW-0813">Transport</keyword>
<dbReference type="EMBL" id="CP024915">
    <property type="protein sequence ID" value="AUZ87035.1"/>
    <property type="molecule type" value="Genomic_DNA"/>
</dbReference>
<evidence type="ECO:0000256" key="1">
    <source>
        <dbReference type="ARBA" id="ARBA00004651"/>
    </source>
</evidence>
<feature type="transmembrane region" description="Helical" evidence="12">
    <location>
        <begin position="223"/>
        <end position="240"/>
    </location>
</feature>
<evidence type="ECO:0000256" key="5">
    <source>
        <dbReference type="ARBA" id="ARBA00022617"/>
    </source>
</evidence>
<comment type="subcellular location">
    <subcellularLocation>
        <location evidence="1">Cell membrane</location>
        <topology evidence="1">Multi-pass membrane protein</topology>
    </subcellularLocation>
</comment>
<protein>
    <submittedName>
        <fullName evidence="13">Cytochrome d ubiquinol oxidase subunit II</fullName>
    </submittedName>
</protein>
<dbReference type="PANTHER" id="PTHR43141">
    <property type="entry name" value="CYTOCHROME BD2 SUBUNIT II"/>
    <property type="match status" value="1"/>
</dbReference>
<evidence type="ECO:0000256" key="7">
    <source>
        <dbReference type="ARBA" id="ARBA00022723"/>
    </source>
</evidence>
<evidence type="ECO:0000256" key="3">
    <source>
        <dbReference type="ARBA" id="ARBA00022448"/>
    </source>
</evidence>
<evidence type="ECO:0000256" key="6">
    <source>
        <dbReference type="ARBA" id="ARBA00022692"/>
    </source>
</evidence>
<keyword evidence="6 12" id="KW-0812">Transmembrane</keyword>
<dbReference type="InterPro" id="IPR003317">
    <property type="entry name" value="Cyt-d_oxidase_su2"/>
</dbReference>
<keyword evidence="10" id="KW-0408">Iron</keyword>
<feature type="transmembrane region" description="Helical" evidence="12">
    <location>
        <begin position="121"/>
        <end position="143"/>
    </location>
</feature>
<gene>
    <name evidence="13" type="primary">cydB</name>
    <name evidence="13" type="ORF">CVO76_04845</name>
</gene>
<evidence type="ECO:0000256" key="10">
    <source>
        <dbReference type="ARBA" id="ARBA00023004"/>
    </source>
</evidence>
<dbReference type="Proteomes" id="UP000239187">
    <property type="component" value="Chromosome"/>
</dbReference>
<keyword evidence="4" id="KW-1003">Cell membrane</keyword>
<dbReference type="GO" id="GO:0046872">
    <property type="term" value="F:metal ion binding"/>
    <property type="evidence" value="ECO:0007669"/>
    <property type="project" value="UniProtKB-KW"/>
</dbReference>
<keyword evidence="9 12" id="KW-1133">Transmembrane helix</keyword>
<evidence type="ECO:0000256" key="9">
    <source>
        <dbReference type="ARBA" id="ARBA00022989"/>
    </source>
</evidence>
<dbReference type="GO" id="GO:0005886">
    <property type="term" value="C:plasma membrane"/>
    <property type="evidence" value="ECO:0007669"/>
    <property type="project" value="UniProtKB-SubCell"/>
</dbReference>
<evidence type="ECO:0000313" key="13">
    <source>
        <dbReference type="EMBL" id="AUZ87035.1"/>
    </source>
</evidence>
<dbReference type="PIRSF" id="PIRSF000267">
    <property type="entry name" value="Cyt_oxidse_sub2"/>
    <property type="match status" value="1"/>
</dbReference>
<keyword evidence="11 12" id="KW-0472">Membrane</keyword>
<dbReference type="NCBIfam" id="TIGR00203">
    <property type="entry name" value="cydB"/>
    <property type="match status" value="1"/>
</dbReference>
<dbReference type="AlphaFoldDB" id="A0A2L0UCQ7"/>
<feature type="transmembrane region" description="Helical" evidence="12">
    <location>
        <begin position="6"/>
        <end position="38"/>
    </location>
</feature>
<evidence type="ECO:0000256" key="4">
    <source>
        <dbReference type="ARBA" id="ARBA00022475"/>
    </source>
</evidence>
<evidence type="ECO:0000256" key="12">
    <source>
        <dbReference type="SAM" id="Phobius"/>
    </source>
</evidence>
<organism evidence="13 14">
    <name type="scientific">Arthrobacter agilis</name>
    <dbReference type="NCBI Taxonomy" id="37921"/>
    <lineage>
        <taxon>Bacteria</taxon>
        <taxon>Bacillati</taxon>
        <taxon>Actinomycetota</taxon>
        <taxon>Actinomycetes</taxon>
        <taxon>Micrococcales</taxon>
        <taxon>Micrococcaceae</taxon>
        <taxon>Arthrobacter</taxon>
    </lineage>
</organism>
<evidence type="ECO:0000256" key="8">
    <source>
        <dbReference type="ARBA" id="ARBA00022982"/>
    </source>
</evidence>
<evidence type="ECO:0000313" key="14">
    <source>
        <dbReference type="Proteomes" id="UP000239187"/>
    </source>
</evidence>
<proteinExistence type="inferred from homology"/>
<dbReference type="GO" id="GO:0019646">
    <property type="term" value="P:aerobic electron transport chain"/>
    <property type="evidence" value="ECO:0007669"/>
    <property type="project" value="TreeGrafter"/>
</dbReference>
<feature type="transmembrane region" description="Helical" evidence="12">
    <location>
        <begin position="252"/>
        <end position="275"/>
    </location>
</feature>
<name>A0A2L0UCQ7_9MICC</name>
<keyword evidence="5" id="KW-0349">Heme</keyword>
<dbReference type="GO" id="GO:0070069">
    <property type="term" value="C:cytochrome complex"/>
    <property type="evidence" value="ECO:0007669"/>
    <property type="project" value="TreeGrafter"/>
</dbReference>
<evidence type="ECO:0000256" key="2">
    <source>
        <dbReference type="ARBA" id="ARBA00007543"/>
    </source>
</evidence>